<evidence type="ECO:0000313" key="4">
    <source>
        <dbReference type="Proteomes" id="UP001066276"/>
    </source>
</evidence>
<evidence type="ECO:0000313" key="3">
    <source>
        <dbReference type="EMBL" id="KAJ1121088.1"/>
    </source>
</evidence>
<evidence type="ECO:0000313" key="2">
    <source>
        <dbReference type="EMBL" id="KAJ1121085.1"/>
    </source>
</evidence>
<evidence type="ECO:0000256" key="1">
    <source>
        <dbReference type="SAM" id="MobiDB-lite"/>
    </source>
</evidence>
<organism evidence="2 4">
    <name type="scientific">Pleurodeles waltl</name>
    <name type="common">Iberian ribbed newt</name>
    <dbReference type="NCBI Taxonomy" id="8319"/>
    <lineage>
        <taxon>Eukaryota</taxon>
        <taxon>Metazoa</taxon>
        <taxon>Chordata</taxon>
        <taxon>Craniata</taxon>
        <taxon>Vertebrata</taxon>
        <taxon>Euteleostomi</taxon>
        <taxon>Amphibia</taxon>
        <taxon>Batrachia</taxon>
        <taxon>Caudata</taxon>
        <taxon>Salamandroidea</taxon>
        <taxon>Salamandridae</taxon>
        <taxon>Pleurodelinae</taxon>
        <taxon>Pleurodeles</taxon>
    </lineage>
</organism>
<dbReference type="EMBL" id="JANPWB010000012">
    <property type="protein sequence ID" value="KAJ1121088.1"/>
    <property type="molecule type" value="Genomic_DNA"/>
</dbReference>
<dbReference type="Proteomes" id="UP001066276">
    <property type="component" value="Chromosome 8"/>
</dbReference>
<protein>
    <submittedName>
        <fullName evidence="2">Uncharacterized protein</fullName>
    </submittedName>
</protein>
<dbReference type="AlphaFoldDB" id="A0AAV7P7B9"/>
<reference evidence="2" key="1">
    <citation type="journal article" date="2022" name="bioRxiv">
        <title>Sequencing and chromosome-scale assembly of the giantPleurodeles waltlgenome.</title>
        <authorList>
            <person name="Brown T."/>
            <person name="Elewa A."/>
            <person name="Iarovenko S."/>
            <person name="Subramanian E."/>
            <person name="Araus A.J."/>
            <person name="Petzold A."/>
            <person name="Susuki M."/>
            <person name="Suzuki K.-i.T."/>
            <person name="Hayashi T."/>
            <person name="Toyoda A."/>
            <person name="Oliveira C."/>
            <person name="Osipova E."/>
            <person name="Leigh N.D."/>
            <person name="Simon A."/>
            <person name="Yun M.H."/>
        </authorList>
    </citation>
    <scope>NUCLEOTIDE SEQUENCE</scope>
    <source>
        <strain evidence="2">20211129_DDA</strain>
        <tissue evidence="2">Liver</tissue>
    </source>
</reference>
<name>A0AAV7P7B9_PLEWA</name>
<comment type="caution">
    <text evidence="2">The sequence shown here is derived from an EMBL/GenBank/DDBJ whole genome shotgun (WGS) entry which is preliminary data.</text>
</comment>
<dbReference type="EMBL" id="JANPWB010000012">
    <property type="protein sequence ID" value="KAJ1121085.1"/>
    <property type="molecule type" value="Genomic_DNA"/>
</dbReference>
<proteinExistence type="predicted"/>
<sequence>MEEEPVAGEGPGHGMALARGCGETAPRRQKMTLIRHPDPLRPGKFRPDSFFCEGQFLENDQVRGALGESLPSRGGGSQQSYLDLEEMCLALEAPPLPHHLVETCHHPGVFP</sequence>
<gene>
    <name evidence="2" type="ORF">NDU88_009213</name>
    <name evidence="3" type="ORF">NDU88_009216</name>
</gene>
<keyword evidence="4" id="KW-1185">Reference proteome</keyword>
<feature type="region of interest" description="Disordered" evidence="1">
    <location>
        <begin position="1"/>
        <end position="24"/>
    </location>
</feature>
<accession>A0AAV7P7B9</accession>